<dbReference type="GO" id="GO:0005243">
    <property type="term" value="F:gap junction channel activity"/>
    <property type="evidence" value="ECO:0007669"/>
    <property type="project" value="TreeGrafter"/>
</dbReference>
<comment type="function">
    <text evidence="12">Structural component of the gap junctions.</text>
</comment>
<dbReference type="GO" id="GO:0005886">
    <property type="term" value="C:plasma membrane"/>
    <property type="evidence" value="ECO:0007669"/>
    <property type="project" value="UniProtKB-SubCell"/>
</dbReference>
<evidence type="ECO:0000256" key="10">
    <source>
        <dbReference type="ARBA" id="ARBA00023136"/>
    </source>
</evidence>
<dbReference type="GO" id="GO:0007602">
    <property type="term" value="P:phototransduction"/>
    <property type="evidence" value="ECO:0007669"/>
    <property type="project" value="TreeGrafter"/>
</dbReference>
<evidence type="ECO:0000256" key="12">
    <source>
        <dbReference type="RuleBase" id="RU010713"/>
    </source>
</evidence>
<evidence type="ECO:0000256" key="11">
    <source>
        <dbReference type="ARBA" id="ARBA00023303"/>
    </source>
</evidence>
<keyword evidence="7" id="KW-0965">Cell junction</keyword>
<evidence type="ECO:0000256" key="4">
    <source>
        <dbReference type="ARBA" id="ARBA00022475"/>
    </source>
</evidence>
<protein>
    <recommendedName>
        <fullName evidence="12">Innexin</fullName>
    </recommendedName>
</protein>
<evidence type="ECO:0000256" key="3">
    <source>
        <dbReference type="ARBA" id="ARBA00022448"/>
    </source>
</evidence>
<comment type="similarity">
    <text evidence="12">Belongs to the pannexin family.</text>
</comment>
<name>A0AAU9UR08_EUPED</name>
<reference evidence="14" key="1">
    <citation type="submission" date="2022-03" db="EMBL/GenBank/DDBJ databases">
        <authorList>
            <person name="Tunstrom K."/>
        </authorList>
    </citation>
    <scope>NUCLEOTIDE SEQUENCE</scope>
</reference>
<feature type="region of interest" description="Disordered" evidence="13">
    <location>
        <begin position="383"/>
        <end position="419"/>
    </location>
</feature>
<evidence type="ECO:0000256" key="13">
    <source>
        <dbReference type="SAM" id="MobiDB-lite"/>
    </source>
</evidence>
<keyword evidence="11 12" id="KW-0407">Ion channel</keyword>
<keyword evidence="5 12" id="KW-0812">Transmembrane</keyword>
<dbReference type="AlphaFoldDB" id="A0AAU9UR08"/>
<feature type="transmembrane region" description="Helical" evidence="12">
    <location>
        <begin position="113"/>
        <end position="135"/>
    </location>
</feature>
<evidence type="ECO:0000256" key="1">
    <source>
        <dbReference type="ARBA" id="ARBA00004610"/>
    </source>
</evidence>
<keyword evidence="15" id="KW-1185">Reference proteome</keyword>
<keyword evidence="4" id="KW-1003">Cell membrane</keyword>
<comment type="caution">
    <text evidence="12">Lacks conserved residue(s) required for the propagation of feature annotation.</text>
</comment>
<evidence type="ECO:0000313" key="15">
    <source>
        <dbReference type="Proteomes" id="UP001153954"/>
    </source>
</evidence>
<dbReference type="GO" id="GO:0034220">
    <property type="term" value="P:monoatomic ion transmembrane transport"/>
    <property type="evidence" value="ECO:0007669"/>
    <property type="project" value="UniProtKB-KW"/>
</dbReference>
<evidence type="ECO:0000256" key="7">
    <source>
        <dbReference type="ARBA" id="ARBA00022949"/>
    </source>
</evidence>
<comment type="caution">
    <text evidence="14">The sequence shown here is derived from an EMBL/GenBank/DDBJ whole genome shotgun (WGS) entry which is preliminary data.</text>
</comment>
<proteinExistence type="inferred from homology"/>
<dbReference type="PANTHER" id="PTHR11893:SF38">
    <property type="entry name" value="INNEXIN INX7"/>
    <property type="match status" value="1"/>
</dbReference>
<keyword evidence="10 12" id="KW-0472">Membrane</keyword>
<dbReference type="PROSITE" id="PS51013">
    <property type="entry name" value="PANNEXIN"/>
    <property type="match status" value="1"/>
</dbReference>
<evidence type="ECO:0000313" key="14">
    <source>
        <dbReference type="EMBL" id="CAH2100428.1"/>
    </source>
</evidence>
<evidence type="ECO:0000256" key="2">
    <source>
        <dbReference type="ARBA" id="ARBA00004651"/>
    </source>
</evidence>
<feature type="transmembrane region" description="Helical" evidence="12">
    <location>
        <begin position="196"/>
        <end position="218"/>
    </location>
</feature>
<keyword evidence="6" id="KW-0303">Gap junction</keyword>
<feature type="transmembrane region" description="Helical" evidence="12">
    <location>
        <begin position="63"/>
        <end position="84"/>
    </location>
</feature>
<accession>A0AAU9UR08</accession>
<keyword evidence="8 12" id="KW-1133">Transmembrane helix</keyword>
<dbReference type="PANTHER" id="PTHR11893">
    <property type="entry name" value="INNEXIN"/>
    <property type="match status" value="1"/>
</dbReference>
<gene>
    <name evidence="12" type="primary">inx</name>
    <name evidence="14" type="ORF">EEDITHA_LOCUS15290</name>
</gene>
<feature type="transmembrane region" description="Helical" evidence="12">
    <location>
        <begin position="285"/>
        <end position="314"/>
    </location>
</feature>
<dbReference type="Pfam" id="PF00876">
    <property type="entry name" value="Innexin"/>
    <property type="match status" value="1"/>
</dbReference>
<dbReference type="Proteomes" id="UP001153954">
    <property type="component" value="Unassembled WGS sequence"/>
</dbReference>
<dbReference type="EMBL" id="CAKOGL010000022">
    <property type="protein sequence ID" value="CAH2100428.1"/>
    <property type="molecule type" value="Genomic_DNA"/>
</dbReference>
<sequence>MLVSTLNTLTPRLRFNYSKPTIENFVFRLHYKLTVTLLLFFVILVCGREYFGEHIKCISDQGIPNHVIQTYCFFMATFTIVRHYNESLLEGGFLPHPGVGPQLTSDKMLHHTYYQWVPFVLFIQSICFYLPHYIWKKKEGGRVKALVDGLQYAGLALEENDMKVGAMTVPSKSTLDDRIDIIKKDIILRLRVSRTWSAWLVSMEIVNLLHVMFQIWIIDMFLNGEFISLGSRVLHPSEWYKIADPLETIFPKVTKCTFHKYGASGSIQQHDALCVMALNIIHEKIYVILWFWFLFLFIASLLAVIWRIASFFLYRRSLRFNEMILRHASHRKFNPYNVIQVVNGCQFADWLFLYYLAKNMKGFVFQQLFERLAEELQKRDMPFDQDGTEKKGAEPVLLSKVDYADETLPLNQDSKEKSS</sequence>
<dbReference type="GO" id="GO:0005921">
    <property type="term" value="C:gap junction"/>
    <property type="evidence" value="ECO:0007669"/>
    <property type="project" value="UniProtKB-SubCell"/>
</dbReference>
<evidence type="ECO:0000256" key="5">
    <source>
        <dbReference type="ARBA" id="ARBA00022692"/>
    </source>
</evidence>
<feature type="compositionally biased region" description="Basic and acidic residues" evidence="13">
    <location>
        <begin position="383"/>
        <end position="393"/>
    </location>
</feature>
<evidence type="ECO:0000256" key="9">
    <source>
        <dbReference type="ARBA" id="ARBA00023065"/>
    </source>
</evidence>
<dbReference type="InterPro" id="IPR000990">
    <property type="entry name" value="Innexin"/>
</dbReference>
<comment type="subcellular location">
    <subcellularLocation>
        <location evidence="1">Cell junction</location>
        <location evidence="1">Gap junction</location>
    </subcellularLocation>
    <subcellularLocation>
        <location evidence="2 12">Cell membrane</location>
        <topology evidence="2 12">Multi-pass membrane protein</topology>
    </subcellularLocation>
</comment>
<organism evidence="14 15">
    <name type="scientific">Euphydryas editha</name>
    <name type="common">Edith's checkerspot</name>
    <dbReference type="NCBI Taxonomy" id="104508"/>
    <lineage>
        <taxon>Eukaryota</taxon>
        <taxon>Metazoa</taxon>
        <taxon>Ecdysozoa</taxon>
        <taxon>Arthropoda</taxon>
        <taxon>Hexapoda</taxon>
        <taxon>Insecta</taxon>
        <taxon>Pterygota</taxon>
        <taxon>Neoptera</taxon>
        <taxon>Endopterygota</taxon>
        <taxon>Lepidoptera</taxon>
        <taxon>Glossata</taxon>
        <taxon>Ditrysia</taxon>
        <taxon>Papilionoidea</taxon>
        <taxon>Nymphalidae</taxon>
        <taxon>Nymphalinae</taxon>
        <taxon>Euphydryas</taxon>
    </lineage>
</organism>
<evidence type="ECO:0000256" key="8">
    <source>
        <dbReference type="ARBA" id="ARBA00022989"/>
    </source>
</evidence>
<feature type="transmembrane region" description="Helical" evidence="12">
    <location>
        <begin position="29"/>
        <end position="51"/>
    </location>
</feature>
<keyword evidence="3 12" id="KW-0813">Transport</keyword>
<dbReference type="PRINTS" id="PR01262">
    <property type="entry name" value="INNEXIN"/>
</dbReference>
<evidence type="ECO:0000256" key="6">
    <source>
        <dbReference type="ARBA" id="ARBA00022868"/>
    </source>
</evidence>
<keyword evidence="9 12" id="KW-0406">Ion transport</keyword>